<organism evidence="1 2">
    <name type="scientific">[Candida] jaroonii</name>
    <dbReference type="NCBI Taxonomy" id="467808"/>
    <lineage>
        <taxon>Eukaryota</taxon>
        <taxon>Fungi</taxon>
        <taxon>Dikarya</taxon>
        <taxon>Ascomycota</taxon>
        <taxon>Saccharomycotina</taxon>
        <taxon>Pichiomycetes</taxon>
        <taxon>Debaryomycetaceae</taxon>
        <taxon>Yamadazyma</taxon>
    </lineage>
</organism>
<accession>A0ACA9Y730</accession>
<dbReference type="EMBL" id="CALSDN010000004">
    <property type="protein sequence ID" value="CAH6720686.1"/>
    <property type="molecule type" value="Genomic_DNA"/>
</dbReference>
<gene>
    <name evidence="1" type="ORF">CLIB1444_04S05644</name>
</gene>
<evidence type="ECO:0000313" key="1">
    <source>
        <dbReference type="EMBL" id="CAH6720686.1"/>
    </source>
</evidence>
<protein>
    <submittedName>
        <fullName evidence="1">CCR4-associated factor 16</fullName>
    </submittedName>
</protein>
<proteinExistence type="predicted"/>
<dbReference type="Proteomes" id="UP001152531">
    <property type="component" value="Unassembled WGS sequence"/>
</dbReference>
<name>A0ACA9Y730_9ASCO</name>
<comment type="caution">
    <text evidence="1">The sequence shown here is derived from an EMBL/GenBank/DDBJ whole genome shotgun (WGS) entry which is preliminary data.</text>
</comment>
<sequence length="314" mass="36041">MDSSDQLAVETINLTYKFPNTTTYGIENISLAIPWGSTNLIIGPNGAGKSTLLRILAGKTLIKQGQLKLGGFDPFEFNINRNSQRNSDINNYITYLGIEWASNPIVKREIPVNLLISSIGGDSFSDRRDELIRILDINPDWLMSKISDGERRRVQLVMGLLKPWKLLLLDEVTVDLDVIARDNLLNFLKNECKTRNCCVIYATHIYDGLNKQWCDRLVHLNNGTIKHDIEMTQVKFEAIEKIQEVDSQYRIPVSNSFHPLAHYWLGDDLKERGSRQDEQQRMLEKHNDWKNARDGSYFDGGDDKITSYFRSTRS</sequence>
<evidence type="ECO:0000313" key="2">
    <source>
        <dbReference type="Proteomes" id="UP001152531"/>
    </source>
</evidence>
<reference evidence="1" key="1">
    <citation type="submission" date="2022-06" db="EMBL/GenBank/DDBJ databases">
        <authorList>
            <person name="Legras J.-L."/>
            <person name="Devillers H."/>
            <person name="Grondin C."/>
        </authorList>
    </citation>
    <scope>NUCLEOTIDE SEQUENCE</scope>
    <source>
        <strain evidence="1">CLIB 1444</strain>
    </source>
</reference>
<keyword evidence="2" id="KW-1185">Reference proteome</keyword>